<dbReference type="InterPro" id="IPR000014">
    <property type="entry name" value="PAS"/>
</dbReference>
<dbReference type="SUPFAM" id="SSF55785">
    <property type="entry name" value="PYP-like sensor domain (PAS domain)"/>
    <property type="match status" value="1"/>
</dbReference>
<dbReference type="SMART" id="SM00091">
    <property type="entry name" value="PAS"/>
    <property type="match status" value="1"/>
</dbReference>
<keyword evidence="4" id="KW-1185">Reference proteome</keyword>
<dbReference type="PROSITE" id="PS50112">
    <property type="entry name" value="PAS"/>
    <property type="match status" value="1"/>
</dbReference>
<evidence type="ECO:0000313" key="3">
    <source>
        <dbReference type="EMBL" id="TKC94144.1"/>
    </source>
</evidence>
<dbReference type="Gene3D" id="3.30.450.20">
    <property type="entry name" value="PAS domain"/>
    <property type="match status" value="1"/>
</dbReference>
<feature type="compositionally biased region" description="Polar residues" evidence="1">
    <location>
        <begin position="59"/>
        <end position="68"/>
    </location>
</feature>
<dbReference type="Proteomes" id="UP000309215">
    <property type="component" value="Unassembled WGS sequence"/>
</dbReference>
<evidence type="ECO:0000313" key="4">
    <source>
        <dbReference type="Proteomes" id="UP000309215"/>
    </source>
</evidence>
<protein>
    <submittedName>
        <fullName evidence="3">PAS domain-containing protein</fullName>
    </submittedName>
</protein>
<evidence type="ECO:0000256" key="1">
    <source>
        <dbReference type="SAM" id="MobiDB-lite"/>
    </source>
</evidence>
<feature type="domain" description="PAS" evidence="2">
    <location>
        <begin position="5"/>
        <end position="47"/>
    </location>
</feature>
<evidence type="ECO:0000259" key="2">
    <source>
        <dbReference type="PROSITE" id="PS50112"/>
    </source>
</evidence>
<sequence>MATEFERLYRSIFEHAFDGILVADDEGRLLDVNPRACELLRALRDELPRRPISFRAGTWGSSGTSRRASNPRRRFAGARSASPAPSGSTASGAGNGTSTRTRSPGRTNATVSLACPPAPAR</sequence>
<accession>A0A4U1IJQ6</accession>
<comment type="caution">
    <text evidence="3">The sequence shown here is derived from an EMBL/GenBank/DDBJ whole genome shotgun (WGS) entry which is preliminary data.</text>
</comment>
<reference evidence="3 4" key="1">
    <citation type="submission" date="2019-04" db="EMBL/GenBank/DDBJ databases">
        <authorList>
            <person name="Li Y."/>
            <person name="Wang J."/>
        </authorList>
    </citation>
    <scope>NUCLEOTIDE SEQUENCE [LARGE SCALE GENOMIC DNA]</scope>
    <source>
        <strain evidence="3 4">DSM 14668</strain>
    </source>
</reference>
<feature type="region of interest" description="Disordered" evidence="1">
    <location>
        <begin position="53"/>
        <end position="121"/>
    </location>
</feature>
<dbReference type="Pfam" id="PF13188">
    <property type="entry name" value="PAS_8"/>
    <property type="match status" value="1"/>
</dbReference>
<dbReference type="EMBL" id="SSMQ01000112">
    <property type="protein sequence ID" value="TKC94144.1"/>
    <property type="molecule type" value="Genomic_DNA"/>
</dbReference>
<proteinExistence type="predicted"/>
<name>A0A4U1IJQ6_9BACT</name>
<dbReference type="CDD" id="cd00130">
    <property type="entry name" value="PAS"/>
    <property type="match status" value="1"/>
</dbReference>
<feature type="compositionally biased region" description="Low complexity" evidence="1">
    <location>
        <begin position="77"/>
        <end position="108"/>
    </location>
</feature>
<organism evidence="3 4">
    <name type="scientific">Polyangium fumosum</name>
    <dbReference type="NCBI Taxonomy" id="889272"/>
    <lineage>
        <taxon>Bacteria</taxon>
        <taxon>Pseudomonadati</taxon>
        <taxon>Myxococcota</taxon>
        <taxon>Polyangia</taxon>
        <taxon>Polyangiales</taxon>
        <taxon>Polyangiaceae</taxon>
        <taxon>Polyangium</taxon>
    </lineage>
</organism>
<dbReference type="AlphaFoldDB" id="A0A4U1IJQ6"/>
<dbReference type="InterPro" id="IPR035965">
    <property type="entry name" value="PAS-like_dom_sf"/>
</dbReference>
<dbReference type="NCBIfam" id="TIGR00229">
    <property type="entry name" value="sensory_box"/>
    <property type="match status" value="1"/>
</dbReference>
<gene>
    <name evidence="3" type="ORF">E8A74_48655</name>
</gene>